<dbReference type="AlphaFoldDB" id="A0A7X2TRJ3"/>
<evidence type="ECO:0000313" key="7">
    <source>
        <dbReference type="EMBL" id="MSU06922.1"/>
    </source>
</evidence>
<protein>
    <submittedName>
        <fullName evidence="7">DNA-binding protein</fullName>
    </submittedName>
</protein>
<dbReference type="Proteomes" id="UP000460549">
    <property type="component" value="Unassembled WGS sequence"/>
</dbReference>
<dbReference type="GO" id="GO:0016020">
    <property type="term" value="C:membrane"/>
    <property type="evidence" value="ECO:0007669"/>
    <property type="project" value="UniProtKB-SubCell"/>
</dbReference>
<dbReference type="EMBL" id="VUNN01000020">
    <property type="protein sequence ID" value="MSU06922.1"/>
    <property type="molecule type" value="Genomic_DNA"/>
</dbReference>
<dbReference type="RefSeq" id="WP_154426180.1">
    <property type="nucleotide sequence ID" value="NZ_VUNN01000020.1"/>
</dbReference>
<keyword evidence="5" id="KW-0479">Metal-binding</keyword>
<keyword evidence="4 6" id="KW-0472">Membrane</keyword>
<keyword evidence="8" id="KW-1185">Reference proteome</keyword>
<evidence type="ECO:0000256" key="1">
    <source>
        <dbReference type="ARBA" id="ARBA00004141"/>
    </source>
</evidence>
<keyword evidence="2 6" id="KW-0812">Transmembrane</keyword>
<dbReference type="Pfam" id="PF03006">
    <property type="entry name" value="HlyIII"/>
    <property type="match status" value="1"/>
</dbReference>
<feature type="binding site" evidence="5">
    <location>
        <position position="195"/>
    </location>
    <ligand>
        <name>Zn(2+)</name>
        <dbReference type="ChEBI" id="CHEBI:29105"/>
    </ligand>
</feature>
<proteinExistence type="predicted"/>
<feature type="transmembrane region" description="Helical" evidence="6">
    <location>
        <begin position="144"/>
        <end position="161"/>
    </location>
</feature>
<accession>A0A7X2TRJ3</accession>
<feature type="transmembrane region" description="Helical" evidence="6">
    <location>
        <begin position="168"/>
        <end position="188"/>
    </location>
</feature>
<comment type="caution">
    <text evidence="7">The sequence shown here is derived from an EMBL/GenBank/DDBJ whole genome shotgun (WGS) entry which is preliminary data.</text>
</comment>
<comment type="subcellular location">
    <subcellularLocation>
        <location evidence="1">Membrane</location>
        <topology evidence="1">Multi-pass membrane protein</topology>
    </subcellularLocation>
</comment>
<feature type="transmembrane region" description="Helical" evidence="6">
    <location>
        <begin position="194"/>
        <end position="213"/>
    </location>
</feature>
<evidence type="ECO:0000313" key="8">
    <source>
        <dbReference type="Proteomes" id="UP000460549"/>
    </source>
</evidence>
<evidence type="ECO:0000256" key="2">
    <source>
        <dbReference type="ARBA" id="ARBA00022692"/>
    </source>
</evidence>
<keyword evidence="5" id="KW-0862">Zinc</keyword>
<dbReference type="GO" id="GO:0046872">
    <property type="term" value="F:metal ion binding"/>
    <property type="evidence" value="ECO:0007669"/>
    <property type="project" value="UniProtKB-KW"/>
</dbReference>
<dbReference type="GO" id="GO:0003677">
    <property type="term" value="F:DNA binding"/>
    <property type="evidence" value="ECO:0007669"/>
    <property type="project" value="UniProtKB-KW"/>
</dbReference>
<name>A0A7X2TRJ3_9SPIO</name>
<feature type="binding site" evidence="5">
    <location>
        <position position="199"/>
    </location>
    <ligand>
        <name>Zn(2+)</name>
        <dbReference type="ChEBI" id="CHEBI:29105"/>
    </ligand>
</feature>
<sequence>MNWLEKHITLQNYDDKKAERENAYTHFFGSFLSIIGLFLVVLKFKSTTEISLKIGFIIFALSNVLLYTASGLYHYLEKGNAKRICRILDHSNIYFLIAGTYTPILLYVGSTKCIYLTFFMWFLALIGVCFTLVFWGRLKPLHPILYLLMGWCLVLFWNDVVPYVPHELIYYLIGGGLTYSIGVVFYAIKKIPHYHAIWHLFVLAGSLWFYIGLYRTLL</sequence>
<feature type="binding site" evidence="5">
    <location>
        <position position="74"/>
    </location>
    <ligand>
        <name>Zn(2+)</name>
        <dbReference type="ChEBI" id="CHEBI:29105"/>
    </ligand>
</feature>
<keyword evidence="7" id="KW-0238">DNA-binding</keyword>
<evidence type="ECO:0000256" key="3">
    <source>
        <dbReference type="ARBA" id="ARBA00022989"/>
    </source>
</evidence>
<feature type="transmembrane region" description="Helical" evidence="6">
    <location>
        <begin position="93"/>
        <end position="109"/>
    </location>
</feature>
<feature type="transmembrane region" description="Helical" evidence="6">
    <location>
        <begin position="54"/>
        <end position="73"/>
    </location>
</feature>
<gene>
    <name evidence="7" type="ORF">FYJ80_09085</name>
</gene>
<evidence type="ECO:0000256" key="5">
    <source>
        <dbReference type="PIRSR" id="PIRSR604254-1"/>
    </source>
</evidence>
<feature type="transmembrane region" description="Helical" evidence="6">
    <location>
        <begin position="116"/>
        <end position="138"/>
    </location>
</feature>
<evidence type="ECO:0000256" key="4">
    <source>
        <dbReference type="ARBA" id="ARBA00023136"/>
    </source>
</evidence>
<dbReference type="PANTHER" id="PTHR20855">
    <property type="entry name" value="ADIPOR/PROGESTIN RECEPTOR-RELATED"/>
    <property type="match status" value="1"/>
</dbReference>
<organism evidence="7 8">
    <name type="scientific">Bullifex porci</name>
    <dbReference type="NCBI Taxonomy" id="2606638"/>
    <lineage>
        <taxon>Bacteria</taxon>
        <taxon>Pseudomonadati</taxon>
        <taxon>Spirochaetota</taxon>
        <taxon>Spirochaetia</taxon>
        <taxon>Spirochaetales</taxon>
        <taxon>Spirochaetaceae</taxon>
        <taxon>Bullifex</taxon>
    </lineage>
</organism>
<feature type="transmembrane region" description="Helical" evidence="6">
    <location>
        <begin position="23"/>
        <end position="42"/>
    </location>
</feature>
<keyword evidence="3 6" id="KW-1133">Transmembrane helix</keyword>
<reference evidence="7 8" key="1">
    <citation type="submission" date="2019-08" db="EMBL/GenBank/DDBJ databases">
        <title>In-depth cultivation of the pig gut microbiome towards novel bacterial diversity and tailored functional studies.</title>
        <authorList>
            <person name="Wylensek D."/>
            <person name="Hitch T.C.A."/>
            <person name="Clavel T."/>
        </authorList>
    </citation>
    <scope>NUCLEOTIDE SEQUENCE [LARGE SCALE GENOMIC DNA]</scope>
    <source>
        <strain evidence="7 8">NM-380-WT-3C1</strain>
    </source>
</reference>
<dbReference type="InterPro" id="IPR004254">
    <property type="entry name" value="AdipoR/HlyIII-related"/>
</dbReference>
<dbReference type="PANTHER" id="PTHR20855:SF3">
    <property type="entry name" value="LD03007P"/>
    <property type="match status" value="1"/>
</dbReference>
<evidence type="ECO:0000256" key="6">
    <source>
        <dbReference type="SAM" id="Phobius"/>
    </source>
</evidence>